<evidence type="ECO:0000313" key="3">
    <source>
        <dbReference type="Proteomes" id="UP000001881"/>
    </source>
</evidence>
<feature type="compositionally biased region" description="Low complexity" evidence="1">
    <location>
        <begin position="122"/>
        <end position="131"/>
    </location>
</feature>
<dbReference type="AlphaFoldDB" id="F7W0J5"/>
<dbReference type="KEGG" id="smp:10805604"/>
<feature type="region of interest" description="Disordered" evidence="1">
    <location>
        <begin position="894"/>
        <end position="931"/>
    </location>
</feature>
<keyword evidence="3" id="KW-1185">Reference proteome</keyword>
<feature type="region of interest" description="Disordered" evidence="1">
    <location>
        <begin position="196"/>
        <end position="300"/>
    </location>
</feature>
<feature type="compositionally biased region" description="Basic and acidic residues" evidence="1">
    <location>
        <begin position="196"/>
        <end position="212"/>
    </location>
</feature>
<dbReference type="InParanoid" id="F7W0J5"/>
<accession>F7W0J5</accession>
<feature type="region of interest" description="Disordered" evidence="1">
    <location>
        <begin position="803"/>
        <end position="842"/>
    </location>
</feature>
<feature type="compositionally biased region" description="Low complexity" evidence="1">
    <location>
        <begin position="905"/>
        <end position="917"/>
    </location>
</feature>
<dbReference type="GO" id="GO:0000964">
    <property type="term" value="P:mitochondrial RNA 5'-end processing"/>
    <property type="evidence" value="ECO:0007669"/>
    <property type="project" value="TreeGrafter"/>
</dbReference>
<dbReference type="PANTHER" id="PTHR31014:SF0">
    <property type="entry name" value="MITOCHONDRIAL TRANSLATION SYSTEM COMPONENT PET127-RELATED"/>
    <property type="match status" value="1"/>
</dbReference>
<evidence type="ECO:0000313" key="2">
    <source>
        <dbReference type="EMBL" id="CCC11295.1"/>
    </source>
</evidence>
<dbReference type="EMBL" id="CABT02000017">
    <property type="protein sequence ID" value="CCC11295.1"/>
    <property type="molecule type" value="Genomic_DNA"/>
</dbReference>
<feature type="region of interest" description="Disordered" evidence="1">
    <location>
        <begin position="1085"/>
        <end position="1160"/>
    </location>
</feature>
<feature type="compositionally biased region" description="Basic residues" evidence="1">
    <location>
        <begin position="79"/>
        <end position="98"/>
    </location>
</feature>
<dbReference type="Pfam" id="PF08634">
    <property type="entry name" value="Pet127"/>
    <property type="match status" value="1"/>
</dbReference>
<dbReference type="STRING" id="771870.F7W0J5"/>
<feature type="compositionally biased region" description="Low complexity" evidence="1">
    <location>
        <begin position="1128"/>
        <end position="1141"/>
    </location>
</feature>
<dbReference type="HOGENOM" id="CLU_003477_1_0_1"/>
<feature type="region of interest" description="Disordered" evidence="1">
    <location>
        <begin position="28"/>
        <end position="104"/>
    </location>
</feature>
<reference evidence="2 3" key="1">
    <citation type="journal article" date="2010" name="PLoS Genet.">
        <title>De novo assembly of a 40 Mb eukaryotic genome from short sequence reads: Sordaria macrospora, a model organism for fungal morphogenesis.</title>
        <authorList>
            <person name="Nowrousian M."/>
            <person name="Stajich J."/>
            <person name="Chu M."/>
            <person name="Engh I."/>
            <person name="Espagne E."/>
            <person name="Halliday K."/>
            <person name="Kamerewerd J."/>
            <person name="Kempken F."/>
            <person name="Knab B."/>
            <person name="Kuo H.C."/>
            <person name="Osiewacz H.D."/>
            <person name="Poeggeler S."/>
            <person name="Read N."/>
            <person name="Seiler S."/>
            <person name="Smith K."/>
            <person name="Zickler D."/>
            <person name="Kueck U."/>
            <person name="Freitag M."/>
        </authorList>
    </citation>
    <scope>NUCLEOTIDE SEQUENCE [LARGE SCALE GENOMIC DNA]</scope>
    <source>
        <strain evidence="3">ATCC MYA-333 / DSM 997 / K(L3346) / K-hell</strain>
        <tissue evidence="2">Mycelium</tissue>
    </source>
</reference>
<protein>
    <submittedName>
        <fullName evidence="2">WGS project CABT00000000 data, contig 2.17</fullName>
    </submittedName>
</protein>
<dbReference type="PANTHER" id="PTHR31014">
    <property type="entry name" value="MITOCHONDRIAL TRANSLATION SYSTEM COMPONENT PET127-RELATED"/>
    <property type="match status" value="1"/>
</dbReference>
<sequence length="1160" mass="130930">MLQLTSKTRRTIKPHILRTSCLTLISNAHPRPAPLYNPARLYSTEQPDKPSSKNNAPDLKDNDFKSAPSKQDGDSKPAPSKHRRHPRALKSKNTKKRGGAPSKQPLADFLKHLETGTLNAGQQKQATTKTTETTKAKTTDGAQDGTPEAAEGVFKKKGKQAKEPKPSSSPAAIANDPKLMKRATAVLRKVLEKELRAEQESMGSEADKDKVKPGKKKKQKSTSTETKPTEPKTFVRRLGTAGTHPHSNIMARITGQTDHVTSTPDNSATTTKNQTQEAPVKPKKARSPEDLQWPPPGRKLHVRRVDPDLIRMVPVHKEQPPVPGLSYGLDRALFNPGVYHMQDPRSRVWNFDPYLARIMPIQDFDFNALKQYITSSKDTTLIDIAREAEKKYTGSTSSMTSTLAHFHYLLSSWRPITTGMMSQAFRTDSTNFTRIMRAPSAAFLHWKDGVYAIDADKEFDTANILSMLGKSMEKLLTLPKEDFEKYRKTKSHQLTEEERDSPESYHYTKLGDFMMRSQLDAYDPRIPGTGMFDLKTRAVISIRMDAKGFQKGLGYEIRHRNGNWESFEREYFDMIRSAFLKYSLQVRMGRMDGIFVAFHNTQRIFGFQYIPLTEMDYALHGSRDTNLGNKEFKLSLHLLNKILNRATQKWPEQSLRLHIETRPTDPPLMYIFAKPVTPDEIEAIQGANKKIIEKFERDMMGLEPKEEQEAEVAVEKAREEPVEEATEESVAEPEAREEITTADVWEDMVVKVEEALENEEHGVTSVREAIEQALRSSGLLEASAPAEVRRYLDELLEALTSAESGKVDESAADSAAEESESAVSAEATTDTKVEVATEGEEEPTLKDLVLRLASQVKADRSEVAKGESDASVAAADDSKLRKFETILSELISKSRDTEITEGEQSTASTDASATSKSAHPENEIASLDETVHTKTNATSVLPESSPELLGMILTIRNKVNGEYVERPEHLRRTDKWEVEYSLEDMPTLRAETIYKMVIQRRRKTLDDQEDRDKAWYEMFQGALNKFTKKGRRHRQREIELGKTRPVHVYGMDKPLDWESVFGEGKEEGMSYRWYGQEGENVETGTIELSPEEVEEDDGSLPVEELEEEAGEEGEVEVDVPAFAEEEQQQQQNAPEDNNNNNKPEEKPEEKSEEKPQEKSE</sequence>
<name>F7W0J5_SORMK</name>
<dbReference type="RefSeq" id="XP_003348153.1">
    <property type="nucleotide sequence ID" value="XM_003348105.1"/>
</dbReference>
<evidence type="ECO:0000256" key="1">
    <source>
        <dbReference type="SAM" id="MobiDB-lite"/>
    </source>
</evidence>
<dbReference type="InterPro" id="IPR013943">
    <property type="entry name" value="Pet127"/>
</dbReference>
<feature type="compositionally biased region" description="Acidic residues" evidence="1">
    <location>
        <begin position="1089"/>
        <end position="1127"/>
    </location>
</feature>
<dbReference type="eggNOG" id="ENOG502QPU6">
    <property type="taxonomic scope" value="Eukaryota"/>
</dbReference>
<dbReference type="GO" id="GO:0005740">
    <property type="term" value="C:mitochondrial envelope"/>
    <property type="evidence" value="ECO:0007669"/>
    <property type="project" value="TreeGrafter"/>
</dbReference>
<feature type="compositionally biased region" description="Polar residues" evidence="1">
    <location>
        <begin position="254"/>
        <end position="277"/>
    </location>
</feature>
<feature type="compositionally biased region" description="Basic and acidic residues" evidence="1">
    <location>
        <begin position="1142"/>
        <end position="1160"/>
    </location>
</feature>
<feature type="region of interest" description="Disordered" evidence="1">
    <location>
        <begin position="117"/>
        <end position="179"/>
    </location>
</feature>
<dbReference type="VEuPathDB" id="FungiDB:SMAC_03998"/>
<comment type="caution">
    <text evidence="2">The sequence shown here is derived from an EMBL/GenBank/DDBJ whole genome shotgun (WGS) entry which is preliminary data.</text>
</comment>
<gene>
    <name evidence="2" type="ORF">SMAC_03998</name>
</gene>
<proteinExistence type="predicted"/>
<dbReference type="Proteomes" id="UP000001881">
    <property type="component" value="Unassembled WGS sequence"/>
</dbReference>
<dbReference type="GeneID" id="10805604"/>
<dbReference type="OrthoDB" id="10249045at2759"/>
<organism evidence="2 3">
    <name type="scientific">Sordaria macrospora (strain ATCC MYA-333 / DSM 997 / K(L3346) / K-hell)</name>
    <dbReference type="NCBI Taxonomy" id="771870"/>
    <lineage>
        <taxon>Eukaryota</taxon>
        <taxon>Fungi</taxon>
        <taxon>Dikarya</taxon>
        <taxon>Ascomycota</taxon>
        <taxon>Pezizomycotina</taxon>
        <taxon>Sordariomycetes</taxon>
        <taxon>Sordariomycetidae</taxon>
        <taxon>Sordariales</taxon>
        <taxon>Sordariaceae</taxon>
        <taxon>Sordaria</taxon>
    </lineage>
</organism>